<dbReference type="SUPFAM" id="SSF49899">
    <property type="entry name" value="Concanavalin A-like lectins/glucanases"/>
    <property type="match status" value="1"/>
</dbReference>
<gene>
    <name evidence="1" type="ORF">G113_16165</name>
</gene>
<dbReference type="InterPro" id="IPR013320">
    <property type="entry name" value="ConA-like_dom_sf"/>
</dbReference>
<protein>
    <submittedName>
        <fullName evidence="1">Tail fiber protein</fullName>
    </submittedName>
</protein>
<evidence type="ECO:0000313" key="1">
    <source>
        <dbReference type="EMBL" id="EOD54093.1"/>
    </source>
</evidence>
<accession>R1F2B8</accession>
<proteinExistence type="predicted"/>
<comment type="caution">
    <text evidence="1">The sequence shown here is derived from an EMBL/GenBank/DDBJ whole genome shotgun (WGS) entry which is preliminary data.</text>
</comment>
<dbReference type="RefSeq" id="WP_005906518.1">
    <property type="nucleotide sequence ID" value="NZ_AQGQ01000135.1"/>
</dbReference>
<dbReference type="PATRIC" id="fig|1268236.3.peg.3168"/>
<sequence>MAGVWKRDGTIAVTKGSKKVVGTGTTFADPKNAAAKGHLLVMVTGTAVDLYEVDYSESNTVFYLVEAYRGATGTGKAYAIDTSRTDSIPEFARRLNATLGAYQQQSDAFQALLTSDAATIEVTAPDGTKHTMIPWKRVTSAGEGQATRAKVEADKAAASADLAVNVVRDSAMPLPDVWLPLNDDLRMITGFGGDVKVGELTVAKRANFERITGATYVDKSTGLRLDAAINAPRFEAQGLLIEKASTNLFTAYNFTGSNMTSNNVENSILVKQTDPAMGGDYAQLRSVTAVAASRYIWLPSAPATEGQPYTVTVTVRRPAGSPANRVRLGCNDLTPGSFYIDLVEGQAVDLVMSGVLAAGKNTIKAFVWPHIGSDSGAAVPAGVALLDVGDIQVELGNVSTSRVRSSGAQTRREQDKVWLQELGNMLPLNRDFTLSFTADIQYDPADYACFYASGLPSAMSRFIIWAAGSTRFYVGSTTFASLSPTQFQALMPMGVPRRITLIRRGDKSEMWISGVKSVTSSSSNESGYSNEKFYIGTDASFVRAMPRMHIRDLKVWHFAASEAQAKAMR</sequence>
<dbReference type="AlphaFoldDB" id="R1F2B8"/>
<dbReference type="OrthoDB" id="9810174at2"/>
<name>R1F2B8_9GAMM</name>
<dbReference type="EMBL" id="AQGQ01000135">
    <property type="protein sequence ID" value="EOD54093.1"/>
    <property type="molecule type" value="Genomic_DNA"/>
</dbReference>
<reference evidence="1 2" key="1">
    <citation type="journal article" date="2013" name="Genome Announc.">
        <title>Draft Genome Sequence of Aeromonas molluscorum Strain 848TT, Isolated from Bivalve Molluscs.</title>
        <authorList>
            <person name="Spataro N."/>
            <person name="Farfan M."/>
            <person name="Albarral V."/>
            <person name="Sanglas A."/>
            <person name="Loren J.G."/>
            <person name="Fuste M.C."/>
            <person name="Bosch E."/>
        </authorList>
    </citation>
    <scope>NUCLEOTIDE SEQUENCE [LARGE SCALE GENOMIC DNA]</scope>
    <source>
        <strain evidence="1 2">848</strain>
    </source>
</reference>
<keyword evidence="2" id="KW-1185">Reference proteome</keyword>
<organism evidence="1 2">
    <name type="scientific">Aeromonas molluscorum 848</name>
    <dbReference type="NCBI Taxonomy" id="1268236"/>
    <lineage>
        <taxon>Bacteria</taxon>
        <taxon>Pseudomonadati</taxon>
        <taxon>Pseudomonadota</taxon>
        <taxon>Gammaproteobacteria</taxon>
        <taxon>Aeromonadales</taxon>
        <taxon>Aeromonadaceae</taxon>
        <taxon>Aeromonas</taxon>
    </lineage>
</organism>
<evidence type="ECO:0000313" key="2">
    <source>
        <dbReference type="Proteomes" id="UP000013526"/>
    </source>
</evidence>
<dbReference type="Proteomes" id="UP000013526">
    <property type="component" value="Unassembled WGS sequence"/>
</dbReference>